<feature type="region of interest" description="Disordered" evidence="1">
    <location>
        <begin position="184"/>
        <end position="244"/>
    </location>
</feature>
<dbReference type="InterPro" id="IPR018392">
    <property type="entry name" value="LysM"/>
</dbReference>
<feature type="compositionally biased region" description="Basic and acidic residues" evidence="1">
    <location>
        <begin position="7"/>
        <end position="24"/>
    </location>
</feature>
<dbReference type="CDD" id="cd00118">
    <property type="entry name" value="LysM"/>
    <property type="match status" value="1"/>
</dbReference>
<sequence>MHRGKHTGADVHRVLTRWRSDRTPRPSSEARQPREEQRGPRLPGLAMAVTGLVVAVVALRLLSAVATRGTGAPSGAARPDDVLLVLMAWVGVALAVWLALGSLLGLLAALPGTAGRLAATTAERITPVAARRALTLVLGASVGSVALPPAPVSSAGSAPLSVSAAEAAATGGALTPADLGPGFVPSRAVTGPTSTPSPGFAPTGADVTPAFVPTPGEPNERRRDDVGPGYVPSAPPPVLVPDRSRLLAPSPRPTAVTHDVVIVHRGDSLWAVAARHLGPGAGDAQVAREWPRWYAANRDVIGDDPDLLVPGQQLRPPTAFTPAPSALETTPVRAERGAHR</sequence>
<organism evidence="3 4">
    <name type="scientific">Terrabacter terrigena</name>
    <dbReference type="NCBI Taxonomy" id="574718"/>
    <lineage>
        <taxon>Bacteria</taxon>
        <taxon>Bacillati</taxon>
        <taxon>Actinomycetota</taxon>
        <taxon>Actinomycetes</taxon>
        <taxon>Micrococcales</taxon>
        <taxon>Intrasporangiaceae</taxon>
        <taxon>Terrabacter</taxon>
    </lineage>
</organism>
<accession>A0ABW3MUF1</accession>
<proteinExistence type="predicted"/>
<feature type="transmembrane region" description="Helical" evidence="2">
    <location>
        <begin position="82"/>
        <end position="110"/>
    </location>
</feature>
<evidence type="ECO:0000313" key="3">
    <source>
        <dbReference type="EMBL" id="MFD1053075.1"/>
    </source>
</evidence>
<feature type="region of interest" description="Disordered" evidence="1">
    <location>
        <begin position="309"/>
        <end position="340"/>
    </location>
</feature>
<comment type="caution">
    <text evidence="3">The sequence shown here is derived from an EMBL/GenBank/DDBJ whole genome shotgun (WGS) entry which is preliminary data.</text>
</comment>
<dbReference type="Proteomes" id="UP001597046">
    <property type="component" value="Unassembled WGS sequence"/>
</dbReference>
<feature type="transmembrane region" description="Helical" evidence="2">
    <location>
        <begin position="42"/>
        <end position="62"/>
    </location>
</feature>
<name>A0ABW3MUF1_9MICO</name>
<feature type="region of interest" description="Disordered" evidence="1">
    <location>
        <begin position="1"/>
        <end position="41"/>
    </location>
</feature>
<dbReference type="Gene3D" id="3.10.350.10">
    <property type="entry name" value="LysM domain"/>
    <property type="match status" value="1"/>
</dbReference>
<keyword evidence="4" id="KW-1185">Reference proteome</keyword>
<dbReference type="RefSeq" id="WP_386050298.1">
    <property type="nucleotide sequence ID" value="NZ_JBHTKH010000001.1"/>
</dbReference>
<protein>
    <submittedName>
        <fullName evidence="3">LysM peptidoglycan-binding domain-containing protein</fullName>
    </submittedName>
</protein>
<keyword evidence="2" id="KW-0472">Membrane</keyword>
<reference evidence="4" key="1">
    <citation type="journal article" date="2019" name="Int. J. Syst. Evol. Microbiol.">
        <title>The Global Catalogue of Microorganisms (GCM) 10K type strain sequencing project: providing services to taxonomists for standard genome sequencing and annotation.</title>
        <authorList>
            <consortium name="The Broad Institute Genomics Platform"/>
            <consortium name="The Broad Institute Genome Sequencing Center for Infectious Disease"/>
            <person name="Wu L."/>
            <person name="Ma J."/>
        </authorList>
    </citation>
    <scope>NUCLEOTIDE SEQUENCE [LARGE SCALE GENOMIC DNA]</scope>
    <source>
        <strain evidence="4">CCUG 57508</strain>
    </source>
</reference>
<keyword evidence="2" id="KW-1133">Transmembrane helix</keyword>
<dbReference type="EMBL" id="JBHTKH010000001">
    <property type="protein sequence ID" value="MFD1053075.1"/>
    <property type="molecule type" value="Genomic_DNA"/>
</dbReference>
<evidence type="ECO:0000256" key="2">
    <source>
        <dbReference type="SAM" id="Phobius"/>
    </source>
</evidence>
<dbReference type="InterPro" id="IPR036779">
    <property type="entry name" value="LysM_dom_sf"/>
</dbReference>
<keyword evidence="2" id="KW-0812">Transmembrane</keyword>
<evidence type="ECO:0000313" key="4">
    <source>
        <dbReference type="Proteomes" id="UP001597046"/>
    </source>
</evidence>
<gene>
    <name evidence="3" type="ORF">ACFQ2V_02055</name>
</gene>
<evidence type="ECO:0000256" key="1">
    <source>
        <dbReference type="SAM" id="MobiDB-lite"/>
    </source>
</evidence>